<name>R7THS5_CAPTE</name>
<reference evidence="3" key="3">
    <citation type="submission" date="2015-06" db="UniProtKB">
        <authorList>
            <consortium name="EnsemblMetazoa"/>
        </authorList>
    </citation>
    <scope>IDENTIFICATION</scope>
</reference>
<evidence type="ECO:0000313" key="4">
    <source>
        <dbReference type="Proteomes" id="UP000014760"/>
    </source>
</evidence>
<keyword evidence="4" id="KW-1185">Reference proteome</keyword>
<dbReference type="OrthoDB" id="10057603at2759"/>
<dbReference type="InterPro" id="IPR050348">
    <property type="entry name" value="Protein-Tyr_Phosphatase"/>
</dbReference>
<dbReference type="PANTHER" id="PTHR19134:SF449">
    <property type="entry name" value="TYROSINE-PROTEIN PHOSPHATASE 1"/>
    <property type="match status" value="1"/>
</dbReference>
<reference evidence="2 4" key="2">
    <citation type="journal article" date="2013" name="Nature">
        <title>Insights into bilaterian evolution from three spiralian genomes.</title>
        <authorList>
            <person name="Simakov O."/>
            <person name="Marletaz F."/>
            <person name="Cho S.J."/>
            <person name="Edsinger-Gonzales E."/>
            <person name="Havlak P."/>
            <person name="Hellsten U."/>
            <person name="Kuo D.H."/>
            <person name="Larsson T."/>
            <person name="Lv J."/>
            <person name="Arendt D."/>
            <person name="Savage R."/>
            <person name="Osoegawa K."/>
            <person name="de Jong P."/>
            <person name="Grimwood J."/>
            <person name="Chapman J.A."/>
            <person name="Shapiro H."/>
            <person name="Aerts A."/>
            <person name="Otillar R.P."/>
            <person name="Terry A.Y."/>
            <person name="Boore J.L."/>
            <person name="Grigoriev I.V."/>
            <person name="Lindberg D.R."/>
            <person name="Seaver E.C."/>
            <person name="Weisblat D.A."/>
            <person name="Putnam N.H."/>
            <person name="Rokhsar D.S."/>
        </authorList>
    </citation>
    <scope>NUCLEOTIDE SEQUENCE</scope>
    <source>
        <strain evidence="2 4">I ESC-2004</strain>
    </source>
</reference>
<evidence type="ECO:0000313" key="2">
    <source>
        <dbReference type="EMBL" id="ELT93027.1"/>
    </source>
</evidence>
<dbReference type="Gene3D" id="3.90.190.10">
    <property type="entry name" value="Protein tyrosine phosphatase superfamily"/>
    <property type="match status" value="1"/>
</dbReference>
<dbReference type="EMBL" id="KB309919">
    <property type="protein sequence ID" value="ELT93027.1"/>
    <property type="molecule type" value="Genomic_DNA"/>
</dbReference>
<organism evidence="2">
    <name type="scientific">Capitella teleta</name>
    <name type="common">Polychaete worm</name>
    <dbReference type="NCBI Taxonomy" id="283909"/>
    <lineage>
        <taxon>Eukaryota</taxon>
        <taxon>Metazoa</taxon>
        <taxon>Spiralia</taxon>
        <taxon>Lophotrochozoa</taxon>
        <taxon>Annelida</taxon>
        <taxon>Polychaeta</taxon>
        <taxon>Sedentaria</taxon>
        <taxon>Scolecida</taxon>
        <taxon>Capitellidae</taxon>
        <taxon>Capitella</taxon>
    </lineage>
</organism>
<reference evidence="4" key="1">
    <citation type="submission" date="2012-12" db="EMBL/GenBank/DDBJ databases">
        <authorList>
            <person name="Hellsten U."/>
            <person name="Grimwood J."/>
            <person name="Chapman J.A."/>
            <person name="Shapiro H."/>
            <person name="Aerts A."/>
            <person name="Otillar R.P."/>
            <person name="Terry A.Y."/>
            <person name="Boore J.L."/>
            <person name="Simakov O."/>
            <person name="Marletaz F."/>
            <person name="Cho S.-J."/>
            <person name="Edsinger-Gonzales E."/>
            <person name="Havlak P."/>
            <person name="Kuo D.-H."/>
            <person name="Larsson T."/>
            <person name="Lv J."/>
            <person name="Arendt D."/>
            <person name="Savage R."/>
            <person name="Osoegawa K."/>
            <person name="de Jong P."/>
            <person name="Lindberg D.R."/>
            <person name="Seaver E.C."/>
            <person name="Weisblat D.A."/>
            <person name="Putnam N.H."/>
            <person name="Grigoriev I.V."/>
            <person name="Rokhsar D.S."/>
        </authorList>
    </citation>
    <scope>NUCLEOTIDE SEQUENCE</scope>
    <source>
        <strain evidence="4">I ESC-2004</strain>
    </source>
</reference>
<sequence length="126" mass="15061">MEHTREDFWRLMWEQQAQVILMLTGLEERGQLRCSVYWPNTESGDIVRVYGDFQVTQVKREVKDEWIMSTLELRDLQSQQSREVSHFWMTSWPMSGLPEPRTIIKFLLEARPFMEDSLGPTIVHCR</sequence>
<dbReference type="Pfam" id="PF00102">
    <property type="entry name" value="Y_phosphatase"/>
    <property type="match status" value="1"/>
</dbReference>
<dbReference type="InterPro" id="IPR000242">
    <property type="entry name" value="PTP_cat"/>
</dbReference>
<proteinExistence type="predicted"/>
<dbReference type="CDD" id="cd00047">
    <property type="entry name" value="PTPc"/>
    <property type="match status" value="1"/>
</dbReference>
<dbReference type="STRING" id="283909.R7THS5"/>
<accession>R7THS5</accession>
<dbReference type="Proteomes" id="UP000014760">
    <property type="component" value="Unassembled WGS sequence"/>
</dbReference>
<dbReference type="InterPro" id="IPR029021">
    <property type="entry name" value="Prot-tyrosine_phosphatase-like"/>
</dbReference>
<dbReference type="SUPFAM" id="SSF52799">
    <property type="entry name" value="(Phosphotyrosine protein) phosphatases II"/>
    <property type="match status" value="1"/>
</dbReference>
<dbReference type="PROSITE" id="PS50055">
    <property type="entry name" value="TYR_PHOSPHATASE_PTP"/>
    <property type="match status" value="1"/>
</dbReference>
<dbReference type="OMA" id="MDCENES"/>
<dbReference type="PANTHER" id="PTHR19134">
    <property type="entry name" value="RECEPTOR-TYPE TYROSINE-PROTEIN PHOSPHATASE"/>
    <property type="match status" value="1"/>
</dbReference>
<evidence type="ECO:0000259" key="1">
    <source>
        <dbReference type="PROSITE" id="PS50055"/>
    </source>
</evidence>
<protein>
    <recommendedName>
        <fullName evidence="1">Tyrosine-protein phosphatase domain-containing protein</fullName>
    </recommendedName>
</protein>
<dbReference type="GO" id="GO:0004725">
    <property type="term" value="F:protein tyrosine phosphatase activity"/>
    <property type="evidence" value="ECO:0007669"/>
    <property type="project" value="InterPro"/>
</dbReference>
<dbReference type="HOGENOM" id="CLU_1983672_0_0_1"/>
<dbReference type="SMART" id="SM00194">
    <property type="entry name" value="PTPc"/>
    <property type="match status" value="1"/>
</dbReference>
<feature type="domain" description="Tyrosine-protein phosphatase" evidence="1">
    <location>
        <begin position="1"/>
        <end position="126"/>
    </location>
</feature>
<dbReference type="EnsemblMetazoa" id="CapteT180338">
    <property type="protein sequence ID" value="CapteP180338"/>
    <property type="gene ID" value="CapteG180338"/>
</dbReference>
<gene>
    <name evidence="2" type="ORF">CAPTEDRAFT_180338</name>
</gene>
<dbReference type="AlphaFoldDB" id="R7THS5"/>
<evidence type="ECO:0000313" key="3">
    <source>
        <dbReference type="EnsemblMetazoa" id="CapteP180338"/>
    </source>
</evidence>
<dbReference type="EMBL" id="AMQN01013040">
    <property type="status" value="NOT_ANNOTATED_CDS"/>
    <property type="molecule type" value="Genomic_DNA"/>
</dbReference>